<evidence type="ECO:0000256" key="2">
    <source>
        <dbReference type="PROSITE-ProRule" id="PRU01091"/>
    </source>
</evidence>
<comment type="caution">
    <text evidence="5">The sequence shown here is derived from an EMBL/GenBank/DDBJ whole genome shotgun (WGS) entry which is preliminary data.</text>
</comment>
<name>A0AAW3WW35_SERFO</name>
<dbReference type="InterPro" id="IPR016032">
    <property type="entry name" value="Sig_transdc_resp-reg_C-effctor"/>
</dbReference>
<protein>
    <submittedName>
        <fullName evidence="5">Winged helix-turn-helix domain-containing protein</fullName>
    </submittedName>
</protein>
<dbReference type="AlphaFoldDB" id="A0AAW3WW35"/>
<dbReference type="Gene3D" id="1.10.10.10">
    <property type="entry name" value="Winged helix-like DNA-binding domain superfamily/Winged helix DNA-binding domain"/>
    <property type="match status" value="1"/>
</dbReference>
<evidence type="ECO:0000313" key="5">
    <source>
        <dbReference type="EMBL" id="MBC3214996.1"/>
    </source>
</evidence>
<dbReference type="GO" id="GO:0000160">
    <property type="term" value="P:phosphorelay signal transduction system"/>
    <property type="evidence" value="ECO:0007669"/>
    <property type="project" value="InterPro"/>
</dbReference>
<dbReference type="GO" id="GO:0003677">
    <property type="term" value="F:DNA binding"/>
    <property type="evidence" value="ECO:0007669"/>
    <property type="project" value="UniProtKB-UniRule"/>
</dbReference>
<dbReference type="SUPFAM" id="SSF46894">
    <property type="entry name" value="C-terminal effector domain of the bipartite response regulators"/>
    <property type="match status" value="1"/>
</dbReference>
<dbReference type="PROSITE" id="PS51755">
    <property type="entry name" value="OMPR_PHOB"/>
    <property type="match status" value="1"/>
</dbReference>
<feature type="transmembrane region" description="Helical" evidence="3">
    <location>
        <begin position="153"/>
        <end position="171"/>
    </location>
</feature>
<sequence length="274" mass="30869">MKMNKKIIINDTVLYLPEEHRLCPLRARGKETVLNVPASRCLQLMLQRPGEVISQSDFFNEVWQKHGQYVTANTLYQNISLVRKGMREAGLSKNIIRTVPKVGVVFSGTVEIQQEESANIIVQQSNKPDPLPVESSQAETLPPERTVLNQTKLLRYGLFTAFILAMLILLASNQSQSARFFDSHTKAATINQCSVYIDRDDLETNVAGYKEYLTVNNVVCNPDEFVYITRTPANHNTLVLFCDTTAQGDLRCSSRFQIDNQHDPLAGLRPAGRQ</sequence>
<dbReference type="EMBL" id="JACNYO010000032">
    <property type="protein sequence ID" value="MBC3214996.1"/>
    <property type="molecule type" value="Genomic_DNA"/>
</dbReference>
<feature type="DNA-binding region" description="OmpR/PhoB-type" evidence="2">
    <location>
        <begin position="4"/>
        <end position="108"/>
    </location>
</feature>
<keyword evidence="3" id="KW-0472">Membrane</keyword>
<feature type="domain" description="OmpR/PhoB-type" evidence="4">
    <location>
        <begin position="4"/>
        <end position="108"/>
    </location>
</feature>
<dbReference type="InterPro" id="IPR036388">
    <property type="entry name" value="WH-like_DNA-bd_sf"/>
</dbReference>
<organism evidence="5 6">
    <name type="scientific">Serratia fonticola</name>
    <dbReference type="NCBI Taxonomy" id="47917"/>
    <lineage>
        <taxon>Bacteria</taxon>
        <taxon>Pseudomonadati</taxon>
        <taxon>Pseudomonadota</taxon>
        <taxon>Gammaproteobacteria</taxon>
        <taxon>Enterobacterales</taxon>
        <taxon>Yersiniaceae</taxon>
        <taxon>Serratia</taxon>
    </lineage>
</organism>
<keyword evidence="1 2" id="KW-0238">DNA-binding</keyword>
<evidence type="ECO:0000259" key="4">
    <source>
        <dbReference type="PROSITE" id="PS51755"/>
    </source>
</evidence>
<keyword evidence="3" id="KW-0812">Transmembrane</keyword>
<proteinExistence type="predicted"/>
<dbReference type="SMART" id="SM00862">
    <property type="entry name" value="Trans_reg_C"/>
    <property type="match status" value="1"/>
</dbReference>
<keyword evidence="3" id="KW-1133">Transmembrane helix</keyword>
<evidence type="ECO:0000256" key="3">
    <source>
        <dbReference type="SAM" id="Phobius"/>
    </source>
</evidence>
<dbReference type="Pfam" id="PF00486">
    <property type="entry name" value="Trans_reg_C"/>
    <property type="match status" value="1"/>
</dbReference>
<dbReference type="InterPro" id="IPR001867">
    <property type="entry name" value="OmpR/PhoB-type_DNA-bd"/>
</dbReference>
<dbReference type="Proteomes" id="UP000659084">
    <property type="component" value="Unassembled WGS sequence"/>
</dbReference>
<accession>A0AAW3WW35</accession>
<reference evidence="5" key="1">
    <citation type="submission" date="2020-08" db="EMBL/GenBank/DDBJ databases">
        <title>Food and environmental bacterial isolates.</title>
        <authorList>
            <person name="Richter L."/>
            <person name="Du Plessis E.M."/>
            <person name="Duvenage S."/>
            <person name="Allam M."/>
            <person name="Korsten L."/>
        </authorList>
    </citation>
    <scope>NUCLEOTIDE SEQUENCE</scope>
    <source>
        <strain evidence="5">UPMP2127</strain>
    </source>
</reference>
<dbReference type="GO" id="GO:0006355">
    <property type="term" value="P:regulation of DNA-templated transcription"/>
    <property type="evidence" value="ECO:0007669"/>
    <property type="project" value="InterPro"/>
</dbReference>
<evidence type="ECO:0000313" key="6">
    <source>
        <dbReference type="Proteomes" id="UP000659084"/>
    </source>
</evidence>
<evidence type="ECO:0000256" key="1">
    <source>
        <dbReference type="ARBA" id="ARBA00023125"/>
    </source>
</evidence>
<gene>
    <name evidence="5" type="ORF">H8J20_22940</name>
</gene>